<organism evidence="1 2">
    <name type="scientific">Desertifilum tharense IPPAS B-1220</name>
    <dbReference type="NCBI Taxonomy" id="1781255"/>
    <lineage>
        <taxon>Bacteria</taxon>
        <taxon>Bacillati</taxon>
        <taxon>Cyanobacteriota</taxon>
        <taxon>Cyanophyceae</taxon>
        <taxon>Desertifilales</taxon>
        <taxon>Desertifilaceae</taxon>
        <taxon>Desertifilum</taxon>
    </lineage>
</organism>
<evidence type="ECO:0000313" key="2">
    <source>
        <dbReference type="Proteomes" id="UP000095472"/>
    </source>
</evidence>
<reference evidence="1 2" key="1">
    <citation type="journal article" date="2016" name="Genome Announc.">
        <title>Draft Genome Sequence of the Thermotolerant Cyanobacterium Desertifilum sp. IPPAS B-1220.</title>
        <authorList>
            <person name="Mironov K.S."/>
            <person name="Sinetova M.A."/>
            <person name="Bolatkhan K."/>
            <person name="Zayadan B.K."/>
            <person name="Ustinova V.V."/>
            <person name="Kupriyanova E.V."/>
            <person name="Skrypnik A.N."/>
            <person name="Gogoleva N.E."/>
            <person name="Gogolev Y.V."/>
            <person name="Los D.A."/>
        </authorList>
    </citation>
    <scope>NUCLEOTIDE SEQUENCE [LARGE SCALE GENOMIC DNA]</scope>
    <source>
        <strain evidence="1 2">IPPAS B-1220</strain>
    </source>
</reference>
<sequence length="147" mass="16655">MFESLIPETGNPLNPVATAELTPQDPNFVADNRVSQPSAYQSPTAGTELLPTPASIGIIDTGFNHWTSADRPDLTIGSDWVDGDRDPFVLQDTLTHGGHDRPHHRQHRQPVDRSWRRSCRRKLDRLLSRIYQPSASQRTKRDRQPQL</sequence>
<dbReference type="EMBL" id="CP182909">
    <property type="protein sequence ID" value="XPM65393.1"/>
    <property type="molecule type" value="Genomic_DNA"/>
</dbReference>
<dbReference type="Proteomes" id="UP000095472">
    <property type="component" value="Chromosome"/>
</dbReference>
<accession>A0ACD5GWP0</accession>
<evidence type="ECO:0000313" key="1">
    <source>
        <dbReference type="EMBL" id="XPM65393.1"/>
    </source>
</evidence>
<gene>
    <name evidence="1" type="ORF">BH720_006670</name>
</gene>
<protein>
    <submittedName>
        <fullName evidence="1">Uncharacterized protein</fullName>
    </submittedName>
</protein>
<name>A0ACD5GWP0_9CYAN</name>
<keyword evidence="2" id="KW-1185">Reference proteome</keyword>
<proteinExistence type="predicted"/>